<dbReference type="SMART" id="SM00360">
    <property type="entry name" value="RRM"/>
    <property type="match status" value="3"/>
</dbReference>
<feature type="region of interest" description="Disordered" evidence="5">
    <location>
        <begin position="811"/>
        <end position="878"/>
    </location>
</feature>
<dbReference type="GO" id="GO:0045836">
    <property type="term" value="P:positive regulation of meiotic nuclear division"/>
    <property type="evidence" value="ECO:0000318"/>
    <property type="project" value="GO_Central"/>
</dbReference>
<dbReference type="OMA" id="YMNQVAY"/>
<feature type="compositionally biased region" description="Polar residues" evidence="5">
    <location>
        <begin position="459"/>
        <end position="481"/>
    </location>
</feature>
<dbReference type="CDD" id="cd12531">
    <property type="entry name" value="RRM3_MEI2_like"/>
    <property type="match status" value="1"/>
</dbReference>
<evidence type="ECO:0000256" key="4">
    <source>
        <dbReference type="PROSITE-ProRule" id="PRU00176"/>
    </source>
</evidence>
<dbReference type="OrthoDB" id="417481at2759"/>
<dbReference type="FunFam" id="3.30.70.330:FF:000101">
    <property type="entry name" value="Protein MEI2-like 1"/>
    <property type="match status" value="1"/>
</dbReference>
<protein>
    <submittedName>
        <fullName evidence="7">MEI2-like protein 5</fullName>
    </submittedName>
</protein>
<dbReference type="SUPFAM" id="SSF54928">
    <property type="entry name" value="RNA-binding domain, RBD"/>
    <property type="match status" value="2"/>
</dbReference>
<accession>A0A0K9NHC9</accession>
<dbReference type="InterPro" id="IPR034454">
    <property type="entry name" value="MEI2-like_RRM3"/>
</dbReference>
<dbReference type="InterPro" id="IPR007201">
    <property type="entry name" value="Mei2-like_Rrm_C"/>
</dbReference>
<dbReference type="Gene3D" id="3.30.70.330">
    <property type="match status" value="2"/>
</dbReference>
<evidence type="ECO:0000256" key="1">
    <source>
        <dbReference type="ARBA" id="ARBA00022737"/>
    </source>
</evidence>
<comment type="caution">
    <text evidence="7">The sequence shown here is derived from an EMBL/GenBank/DDBJ whole genome shotgun (WGS) entry which is preliminary data.</text>
</comment>
<dbReference type="InterPro" id="IPR034453">
    <property type="entry name" value="MEI2-like_RRM1"/>
</dbReference>
<feature type="domain" description="RRM" evidence="6">
    <location>
        <begin position="196"/>
        <end position="269"/>
    </location>
</feature>
<name>A0A0K9NHC9_ZOSMR</name>
<dbReference type="InterPro" id="IPR000504">
    <property type="entry name" value="RRM_dom"/>
</dbReference>
<dbReference type="PROSITE" id="PS50102">
    <property type="entry name" value="RRM"/>
    <property type="match status" value="2"/>
</dbReference>
<dbReference type="CDD" id="cd12524">
    <property type="entry name" value="RRM1_MEI2_like"/>
    <property type="match status" value="1"/>
</dbReference>
<dbReference type="AlphaFoldDB" id="A0A0K9NHC9"/>
<dbReference type="Pfam" id="PF04059">
    <property type="entry name" value="RRM_2"/>
    <property type="match status" value="1"/>
</dbReference>
<feature type="domain" description="RRM" evidence="6">
    <location>
        <begin position="281"/>
        <end position="354"/>
    </location>
</feature>
<evidence type="ECO:0000256" key="5">
    <source>
        <dbReference type="SAM" id="MobiDB-lite"/>
    </source>
</evidence>
<dbReference type="InterPro" id="IPR012677">
    <property type="entry name" value="Nucleotide-bd_a/b_plait_sf"/>
</dbReference>
<gene>
    <name evidence="7" type="ORF">ZOSMA_99G00920</name>
</gene>
<dbReference type="Pfam" id="PF00076">
    <property type="entry name" value="RRM_1"/>
    <property type="match status" value="2"/>
</dbReference>
<organism evidence="7 8">
    <name type="scientific">Zostera marina</name>
    <name type="common">Eelgrass</name>
    <dbReference type="NCBI Taxonomy" id="29655"/>
    <lineage>
        <taxon>Eukaryota</taxon>
        <taxon>Viridiplantae</taxon>
        <taxon>Streptophyta</taxon>
        <taxon>Embryophyta</taxon>
        <taxon>Tracheophyta</taxon>
        <taxon>Spermatophyta</taxon>
        <taxon>Magnoliopsida</taxon>
        <taxon>Liliopsida</taxon>
        <taxon>Zosteraceae</taxon>
        <taxon>Zostera</taxon>
    </lineage>
</organism>
<evidence type="ECO:0000256" key="2">
    <source>
        <dbReference type="ARBA" id="ARBA00022884"/>
    </source>
</evidence>
<dbReference type="Proteomes" id="UP000036987">
    <property type="component" value="Unassembled WGS sequence"/>
</dbReference>
<keyword evidence="2 4" id="KW-0694">RNA-binding</keyword>
<dbReference type="InterPro" id="IPR035979">
    <property type="entry name" value="RBD_domain_sf"/>
</dbReference>
<dbReference type="EMBL" id="LFYR01002227">
    <property type="protein sequence ID" value="KMZ56161.1"/>
    <property type="molecule type" value="Genomic_DNA"/>
</dbReference>
<feature type="compositionally biased region" description="Basic and acidic residues" evidence="5">
    <location>
        <begin position="849"/>
        <end position="872"/>
    </location>
</feature>
<keyword evidence="8" id="KW-1185">Reference proteome</keyword>
<evidence type="ECO:0000313" key="7">
    <source>
        <dbReference type="EMBL" id="KMZ56161.1"/>
    </source>
</evidence>
<keyword evidence="1" id="KW-0677">Repeat</keyword>
<sequence length="878" mass="96596">MWGSSNRPPLTGSAVIRSIEISKGRGDNPWEFTPTLDNYRGSNDTSLFSSSMPVLRHEQLNYRDANHDSRVIKDVPSNTHKLHRNVNGKISKDDLATHYIGNQLPDDEDDLLAGIIDDFDLNGLPSQLEDLEDDDVFDSGGGLELDFDPIESISVAMARSGLIDGYVGNGGTAQYSVPNGVGAVAGEHPYGEHPSRTLFVRNINSNVEDSELRSLFEQYGDIRTLYTSCKHRGFVMISYYDIRDARNAMRALQNKPLRRRKLDIHFSIPKENPSDKDINQGTLVVFNLDTSVMNDELRQIFGVYGEVKEIRETPNKRHHKFIEYYDVRAAEAALRALNRCDIAGKRIKLEHSRPGGARRNLIQQLSQEQELDETRIFRHQVGSPIVNSPPGTWGQFGSPGDASPLHGLCQSPILGAMNHIPGNNSPGLASLIPPLSNSIKIPPIGKDRGVNHLNKHNFGGSNSMNGAPFQQSHSFPENGSGLLTNSTASAVSSFGQSTTGASAGGSLTGPQYLWGSPTLYSEKSRSTAWPVPSRGLTSSGHGFPYSNHNNSFIPSSQSYQRHHVGSAPSCVPLDMRFGYFPESPDTSYLNSGTFGGSSFGRNERGLVNINGCGAINPGVGISGNMPENALHGFRMIPPQRTGHLYVSGGSYLGGPSGIDSLIDRGRNRRVESNGSQNDCKRQYQLELEKIISGEDNRTTLMIKNIPNKYTSKMFLTAIEENHKGTYDFLYLPIDFKNKCNVGYAFINMISTAHIIPFYEAFNGKKWEKFNSEKVASLAYARIQGKAALIAHFQNSSLMNEDKRCRPIIFHSEGPDAGDQEPFPPTNINIQVPSYIGSSPEDVTGNPKKNSNDEVERAIEQKQSESSTGDRSEITLQAK</sequence>
<evidence type="ECO:0000259" key="6">
    <source>
        <dbReference type="PROSITE" id="PS50102"/>
    </source>
</evidence>
<evidence type="ECO:0000313" key="8">
    <source>
        <dbReference type="Proteomes" id="UP000036987"/>
    </source>
</evidence>
<comment type="function">
    <text evidence="3">Probable RNA-binding protein that may play a role in growth regulation.</text>
</comment>
<evidence type="ECO:0000256" key="3">
    <source>
        <dbReference type="ARBA" id="ARBA00055084"/>
    </source>
</evidence>
<proteinExistence type="predicted"/>
<dbReference type="GO" id="GO:0045927">
    <property type="term" value="P:positive regulation of growth"/>
    <property type="evidence" value="ECO:0007669"/>
    <property type="project" value="UniProtKB-ARBA"/>
</dbReference>
<feature type="region of interest" description="Disordered" evidence="5">
    <location>
        <begin position="458"/>
        <end position="481"/>
    </location>
</feature>
<dbReference type="FunFam" id="3.30.70.330:FF:000063">
    <property type="entry name" value="MEI2-like protein 5 isoform 2"/>
    <property type="match status" value="1"/>
</dbReference>
<reference evidence="8" key="1">
    <citation type="journal article" date="2016" name="Nature">
        <title>The genome of the seagrass Zostera marina reveals angiosperm adaptation to the sea.</title>
        <authorList>
            <person name="Olsen J.L."/>
            <person name="Rouze P."/>
            <person name="Verhelst B."/>
            <person name="Lin Y.-C."/>
            <person name="Bayer T."/>
            <person name="Collen J."/>
            <person name="Dattolo E."/>
            <person name="De Paoli E."/>
            <person name="Dittami S."/>
            <person name="Maumus F."/>
            <person name="Michel G."/>
            <person name="Kersting A."/>
            <person name="Lauritano C."/>
            <person name="Lohaus R."/>
            <person name="Toepel M."/>
            <person name="Tonon T."/>
            <person name="Vanneste K."/>
            <person name="Amirebrahimi M."/>
            <person name="Brakel J."/>
            <person name="Bostroem C."/>
            <person name="Chovatia M."/>
            <person name="Grimwood J."/>
            <person name="Jenkins J.W."/>
            <person name="Jueterbock A."/>
            <person name="Mraz A."/>
            <person name="Stam W.T."/>
            <person name="Tice H."/>
            <person name="Bornberg-Bauer E."/>
            <person name="Green P.J."/>
            <person name="Pearson G.A."/>
            <person name="Procaccini G."/>
            <person name="Duarte C.M."/>
            <person name="Schmutz J."/>
            <person name="Reusch T.B.H."/>
            <person name="Van de Peer Y."/>
        </authorList>
    </citation>
    <scope>NUCLEOTIDE SEQUENCE [LARGE SCALE GENOMIC DNA]</scope>
    <source>
        <strain evidence="8">cv. Finnish</strain>
    </source>
</reference>
<dbReference type="GO" id="GO:0003723">
    <property type="term" value="F:RNA binding"/>
    <property type="evidence" value="ECO:0000318"/>
    <property type="project" value="GO_Central"/>
</dbReference>
<dbReference type="PANTHER" id="PTHR23189">
    <property type="entry name" value="RNA RECOGNITION MOTIF-CONTAINING"/>
    <property type="match status" value="1"/>
</dbReference>